<evidence type="ECO:0000256" key="4">
    <source>
        <dbReference type="ARBA" id="ARBA00023235"/>
    </source>
</evidence>
<dbReference type="GO" id="GO:0160148">
    <property type="term" value="F:tRNA pseudouridine(55) synthase activity"/>
    <property type="evidence" value="ECO:0007669"/>
    <property type="project" value="UniProtKB-EC"/>
</dbReference>
<evidence type="ECO:0000259" key="8">
    <source>
        <dbReference type="Pfam" id="PF16198"/>
    </source>
</evidence>
<dbReference type="GO" id="GO:0031119">
    <property type="term" value="P:tRNA pseudouridine synthesis"/>
    <property type="evidence" value="ECO:0007669"/>
    <property type="project" value="UniProtKB-UniRule"/>
</dbReference>
<dbReference type="NCBIfam" id="TIGR00431">
    <property type="entry name" value="TruB"/>
    <property type="match status" value="1"/>
</dbReference>
<evidence type="ECO:0000256" key="1">
    <source>
        <dbReference type="ARBA" id="ARBA00000385"/>
    </source>
</evidence>
<protein>
    <recommendedName>
        <fullName evidence="5">tRNA pseudouridine synthase B</fullName>
        <ecNumber evidence="5">5.4.99.25</ecNumber>
    </recommendedName>
    <alternativeName>
        <fullName evidence="5">tRNA pseudouridine(55) synthase</fullName>
        <shortName evidence="5">Psi55 synthase</shortName>
    </alternativeName>
    <alternativeName>
        <fullName evidence="5">tRNA pseudouridylate synthase</fullName>
    </alternativeName>
    <alternativeName>
        <fullName evidence="5">tRNA-uridine isomerase</fullName>
    </alternativeName>
</protein>
<name>A0A328UJ70_9FIRM</name>
<dbReference type="InterPro" id="IPR032819">
    <property type="entry name" value="TruB_C"/>
</dbReference>
<feature type="domain" description="Pseudouridine synthase II N-terminal" evidence="7">
    <location>
        <begin position="32"/>
        <end position="179"/>
    </location>
</feature>
<evidence type="ECO:0000259" key="7">
    <source>
        <dbReference type="Pfam" id="PF01509"/>
    </source>
</evidence>
<dbReference type="EMBL" id="QLYR01000004">
    <property type="protein sequence ID" value="RAQ28836.1"/>
    <property type="molecule type" value="Genomic_DNA"/>
</dbReference>
<dbReference type="PANTHER" id="PTHR13767">
    <property type="entry name" value="TRNA-PSEUDOURIDINE SYNTHASE"/>
    <property type="match status" value="1"/>
</dbReference>
<comment type="caution">
    <text evidence="9">The sequence shown here is derived from an EMBL/GenBank/DDBJ whole genome shotgun (WGS) entry which is preliminary data.</text>
</comment>
<comment type="similarity">
    <text evidence="2 5">Belongs to the pseudouridine synthase TruB family. Type 1 subfamily.</text>
</comment>
<evidence type="ECO:0000256" key="2">
    <source>
        <dbReference type="ARBA" id="ARBA00005642"/>
    </source>
</evidence>
<feature type="domain" description="tRNA pseudouridylate synthase B C-terminal" evidence="8">
    <location>
        <begin position="180"/>
        <end position="237"/>
    </location>
</feature>
<evidence type="ECO:0000313" key="9">
    <source>
        <dbReference type="EMBL" id="RAQ28836.1"/>
    </source>
</evidence>
<proteinExistence type="inferred from homology"/>
<dbReference type="EC" id="5.4.99.25" evidence="5"/>
<keyword evidence="4 5" id="KW-0413">Isomerase</keyword>
<dbReference type="GO" id="GO:1990481">
    <property type="term" value="P:mRNA pseudouridine synthesis"/>
    <property type="evidence" value="ECO:0007669"/>
    <property type="project" value="TreeGrafter"/>
</dbReference>
<organism evidence="9 10">
    <name type="scientific">Hydrogeniiclostridium mannosilyticum</name>
    <dbReference type="NCBI Taxonomy" id="2764322"/>
    <lineage>
        <taxon>Bacteria</taxon>
        <taxon>Bacillati</taxon>
        <taxon>Bacillota</taxon>
        <taxon>Clostridia</taxon>
        <taxon>Eubacteriales</taxon>
        <taxon>Acutalibacteraceae</taxon>
        <taxon>Hydrogeniiclostridium</taxon>
    </lineage>
</organism>
<comment type="function">
    <text evidence="5">Responsible for synthesis of pseudouridine from uracil-55 in the psi GC loop of transfer RNAs.</text>
</comment>
<dbReference type="CDD" id="cd02573">
    <property type="entry name" value="PseudoU_synth_EcTruB"/>
    <property type="match status" value="1"/>
</dbReference>
<feature type="active site" description="Nucleophile" evidence="5">
    <location>
        <position position="45"/>
    </location>
</feature>
<feature type="region of interest" description="Disordered" evidence="6">
    <location>
        <begin position="86"/>
        <end position="105"/>
    </location>
</feature>
<gene>
    <name evidence="5 9" type="primary">truB</name>
    <name evidence="9" type="ORF">DPQ25_08215</name>
</gene>
<comment type="catalytic activity">
    <reaction evidence="1 5">
        <text>uridine(55) in tRNA = pseudouridine(55) in tRNA</text>
        <dbReference type="Rhea" id="RHEA:42532"/>
        <dbReference type="Rhea" id="RHEA-COMP:10101"/>
        <dbReference type="Rhea" id="RHEA-COMP:10102"/>
        <dbReference type="ChEBI" id="CHEBI:65314"/>
        <dbReference type="ChEBI" id="CHEBI:65315"/>
        <dbReference type="EC" id="5.4.99.25"/>
    </reaction>
</comment>
<dbReference type="AlphaFoldDB" id="A0A328UJ70"/>
<accession>A0A328UJ70</accession>
<dbReference type="GO" id="GO:0003723">
    <property type="term" value="F:RNA binding"/>
    <property type="evidence" value="ECO:0007669"/>
    <property type="project" value="InterPro"/>
</dbReference>
<dbReference type="Gene3D" id="3.30.2350.10">
    <property type="entry name" value="Pseudouridine synthase"/>
    <property type="match status" value="1"/>
</dbReference>
<dbReference type="Pfam" id="PF01509">
    <property type="entry name" value="TruB_N"/>
    <property type="match status" value="1"/>
</dbReference>
<evidence type="ECO:0000256" key="3">
    <source>
        <dbReference type="ARBA" id="ARBA00022694"/>
    </source>
</evidence>
<dbReference type="Proteomes" id="UP000249377">
    <property type="component" value="Unassembled WGS sequence"/>
</dbReference>
<sequence>MPAAPDAFNGVLIVDKPAGFTSFDVVAVLRGLTRQKKIGHTGTLDPMATGVLPLLLGTAAKAESLLPDTDKAYEADFQLGVETDTQDSTGAVLRESGSPASRGQVESALERFQGELMQLPPMYSAVRQNGRRLYELAREGKVVERLPRPVVIREAKLLAYDAQSRRGRLFLVCSKGTYVRSVIADLGAALGTFGMMTGLRRTRACGFTLEDAQPLERLRAEGAGYAAGCLLPVDRLFSRLPAVAVTGPQARRFCNGGGLSLERTALAGSRQPGLRVRVYGSADSGAVNSGPEPGNAFLGLGEVDAAGEQLGVCKLFRTAVPR</sequence>
<evidence type="ECO:0000313" key="10">
    <source>
        <dbReference type="Proteomes" id="UP000249377"/>
    </source>
</evidence>
<evidence type="ECO:0000256" key="6">
    <source>
        <dbReference type="SAM" id="MobiDB-lite"/>
    </source>
</evidence>
<keyword evidence="10" id="KW-1185">Reference proteome</keyword>
<dbReference type="PANTHER" id="PTHR13767:SF2">
    <property type="entry name" value="PSEUDOURIDYLATE SYNTHASE TRUB1"/>
    <property type="match status" value="1"/>
</dbReference>
<dbReference type="Pfam" id="PF16198">
    <property type="entry name" value="TruB_C_2"/>
    <property type="match status" value="1"/>
</dbReference>
<dbReference type="InterPro" id="IPR014780">
    <property type="entry name" value="tRNA_psdUridine_synth_TruB"/>
</dbReference>
<evidence type="ECO:0000256" key="5">
    <source>
        <dbReference type="HAMAP-Rule" id="MF_01080"/>
    </source>
</evidence>
<dbReference type="HAMAP" id="MF_01080">
    <property type="entry name" value="TruB_bact"/>
    <property type="match status" value="1"/>
</dbReference>
<keyword evidence="3 5" id="KW-0819">tRNA processing</keyword>
<dbReference type="InterPro" id="IPR020103">
    <property type="entry name" value="PsdUridine_synth_cat_dom_sf"/>
</dbReference>
<dbReference type="InterPro" id="IPR002501">
    <property type="entry name" value="PsdUridine_synth_N"/>
</dbReference>
<dbReference type="SUPFAM" id="SSF55120">
    <property type="entry name" value="Pseudouridine synthase"/>
    <property type="match status" value="1"/>
</dbReference>
<reference evidence="9 10" key="1">
    <citation type="submission" date="2018-06" db="EMBL/GenBank/DDBJ databases">
        <title>Noncontiguous genome sequence of Ruminococcaceae bacterium ASD2818.</title>
        <authorList>
            <person name="Chaplin A.V."/>
            <person name="Sokolova S.R."/>
            <person name="Kochetkova T.O."/>
            <person name="Goltsov A.Y."/>
            <person name="Trofimov D.Y."/>
            <person name="Efimov B.A."/>
        </authorList>
    </citation>
    <scope>NUCLEOTIDE SEQUENCE [LARGE SCALE GENOMIC DNA]</scope>
    <source>
        <strain evidence="9 10">ASD2818</strain>
    </source>
</reference>